<dbReference type="EMBL" id="JAMSHJ010000005">
    <property type="protein sequence ID" value="KAI5410076.1"/>
    <property type="molecule type" value="Genomic_DNA"/>
</dbReference>
<dbReference type="InterPro" id="IPR034570">
    <property type="entry name" value="PNSB4"/>
</dbReference>
<dbReference type="PANTHER" id="PTHR36315">
    <property type="entry name" value="PHOTOSYNTHETIC NDH SUBUNIT OF SUBCOMPLEX B 4, CHLOROPLASTIC"/>
    <property type="match status" value="1"/>
</dbReference>
<dbReference type="Gramene" id="Psat05G0552800-T1">
    <property type="protein sequence ID" value="KAI5410076.1"/>
    <property type="gene ID" value="KIW84_055528"/>
</dbReference>
<comment type="caution">
    <text evidence="1">The sequence shown here is derived from an EMBL/GenBank/DDBJ whole genome shotgun (WGS) entry which is preliminary data.</text>
</comment>
<organism evidence="1 2">
    <name type="scientific">Pisum sativum</name>
    <name type="common">Garden pea</name>
    <name type="synonym">Lathyrus oleraceus</name>
    <dbReference type="NCBI Taxonomy" id="3888"/>
    <lineage>
        <taxon>Eukaryota</taxon>
        <taxon>Viridiplantae</taxon>
        <taxon>Streptophyta</taxon>
        <taxon>Embryophyta</taxon>
        <taxon>Tracheophyta</taxon>
        <taxon>Spermatophyta</taxon>
        <taxon>Magnoliopsida</taxon>
        <taxon>eudicotyledons</taxon>
        <taxon>Gunneridae</taxon>
        <taxon>Pentapetalae</taxon>
        <taxon>rosids</taxon>
        <taxon>fabids</taxon>
        <taxon>Fabales</taxon>
        <taxon>Fabaceae</taxon>
        <taxon>Papilionoideae</taxon>
        <taxon>50 kb inversion clade</taxon>
        <taxon>NPAAA clade</taxon>
        <taxon>Hologalegina</taxon>
        <taxon>IRL clade</taxon>
        <taxon>Fabeae</taxon>
        <taxon>Lathyrus</taxon>
    </lineage>
</organism>
<dbReference type="PANTHER" id="PTHR36315:SF2">
    <property type="entry name" value="PHOTOSYNTHETIC NDH SUBUNIT OF SUBCOMPLEX B 4, CHLOROPLASTIC"/>
    <property type="match status" value="1"/>
</dbReference>
<dbReference type="GO" id="GO:0009773">
    <property type="term" value="P:photosynthetic electron transport in photosystem I"/>
    <property type="evidence" value="ECO:0007669"/>
    <property type="project" value="InterPro"/>
</dbReference>
<protein>
    <recommendedName>
        <fullName evidence="3">Photosynthetic NDH subunit of subcomplex B 4, chloroplastic</fullName>
    </recommendedName>
</protein>
<dbReference type="GO" id="GO:0010598">
    <property type="term" value="C:NAD(P)H dehydrogenase complex (plastoquinone)"/>
    <property type="evidence" value="ECO:0007669"/>
    <property type="project" value="InterPro"/>
</dbReference>
<evidence type="ECO:0000313" key="1">
    <source>
        <dbReference type="EMBL" id="KAI5410076.1"/>
    </source>
</evidence>
<evidence type="ECO:0000313" key="2">
    <source>
        <dbReference type="Proteomes" id="UP001058974"/>
    </source>
</evidence>
<evidence type="ECO:0008006" key="3">
    <source>
        <dbReference type="Google" id="ProtNLM"/>
    </source>
</evidence>
<keyword evidence="2" id="KW-1185">Reference proteome</keyword>
<dbReference type="Proteomes" id="UP001058974">
    <property type="component" value="Chromosome 5"/>
</dbReference>
<reference evidence="1 2" key="1">
    <citation type="journal article" date="2022" name="Nat. Genet.">
        <title>Improved pea reference genome and pan-genome highlight genomic features and evolutionary characteristics.</title>
        <authorList>
            <person name="Yang T."/>
            <person name="Liu R."/>
            <person name="Luo Y."/>
            <person name="Hu S."/>
            <person name="Wang D."/>
            <person name="Wang C."/>
            <person name="Pandey M.K."/>
            <person name="Ge S."/>
            <person name="Xu Q."/>
            <person name="Li N."/>
            <person name="Li G."/>
            <person name="Huang Y."/>
            <person name="Saxena R.K."/>
            <person name="Ji Y."/>
            <person name="Li M."/>
            <person name="Yan X."/>
            <person name="He Y."/>
            <person name="Liu Y."/>
            <person name="Wang X."/>
            <person name="Xiang C."/>
            <person name="Varshney R.K."/>
            <person name="Ding H."/>
            <person name="Gao S."/>
            <person name="Zong X."/>
        </authorList>
    </citation>
    <scope>NUCLEOTIDE SEQUENCE [LARGE SCALE GENOMIC DNA]</scope>
    <source>
        <strain evidence="1 2">cv. Zhongwan 6</strain>
    </source>
</reference>
<accession>A0A9D5AJV8</accession>
<dbReference type="GO" id="GO:0009535">
    <property type="term" value="C:chloroplast thylakoid membrane"/>
    <property type="evidence" value="ECO:0007669"/>
    <property type="project" value="InterPro"/>
</dbReference>
<proteinExistence type="predicted"/>
<gene>
    <name evidence="1" type="ORF">KIW84_055528</name>
</gene>
<name>A0A9D5AJV8_PEA</name>
<sequence>MGHFDESLYRIPHDPIYWKQADILEGLFFILLLSTLSHICKDQHITPFSFNHFFFWFKTMAEAIIAFNVFNSHIHSSCLQTKRFVVNSSSRLPKLPSNSTPFHKSCQVLDGKRKRGSLCKVNGLPDIPLMAILVEHMEGQRDLITEKTIWHLSDRQIKNVYAWYTLFTVWGVLFFGSMKDPYYDSETYRGDGGDGTGNWTYEKQEVMEAEAREALWREELIEEIEQKVGGLKEIEEAAKKEEELNH</sequence>
<dbReference type="AlphaFoldDB" id="A0A9D5AJV8"/>